<organism evidence="1 2">
    <name type="scientific">Hominisplanchenecus murintestinalis</name>
    <dbReference type="NCBI Taxonomy" id="2941517"/>
    <lineage>
        <taxon>Bacteria</taxon>
        <taxon>Bacillati</taxon>
        <taxon>Bacillota</taxon>
        <taxon>Clostridia</taxon>
        <taxon>Lachnospirales</taxon>
        <taxon>Lachnospiraceae</taxon>
        <taxon>Hominisplanchenecus</taxon>
    </lineage>
</organism>
<proteinExistence type="predicted"/>
<evidence type="ECO:0000313" key="1">
    <source>
        <dbReference type="EMBL" id="TGX99648.1"/>
    </source>
</evidence>
<evidence type="ECO:0000313" key="2">
    <source>
        <dbReference type="Proteomes" id="UP000307720"/>
    </source>
</evidence>
<name>A0AC61R1D2_9FIRM</name>
<comment type="caution">
    <text evidence="1">The sequence shown here is derived from an EMBL/GenBank/DDBJ whole genome shotgun (WGS) entry which is preliminary data.</text>
</comment>
<sequence>MSRGTKTVLFVFSVVVLTMIAVYLGICVYFNNRFFPGSVINGMDVSGKTVEEAEELIAADVSDYTVSLKLRNGQSENIDGGLMDFSYVSDGAVQELKDTQNSFVWLSACFNPSDYTMTAKTTYNEKMLKTALDSLECLKPENMEEPKEAEIKETSSGYEIEPEVQGTKLDADKVYEAVKKAVDAGETAVDLDVEDCYVKPKVTHKNKKLRKRVKKLNQYFNMSVTYHVGDTEEVLDYSTIRDWMTLDDDLNAEFNWNKVADWMSDLSDKYDTFGNEMEFTTSLGETVSVKHETYGWKIDEAGEVEELLEILKSGESAERTPLYLESARTYGSGGNDIGDTYVEIDYTNQRMWFYKDGRLLVDTPIVTGNTSKKYGSPEGIFCIYNKEEKAVLKGEDYKTPVDFWMPFSEGVGIHDSKWRNTYGGNIYKTDGSHGCINTPWEQAKIIFNNISVGDPVICYGGASNQGAGVSNIPQPAETRVINDKGEDVTDQQQSESEKEEEQSQEDDIPTVDL</sequence>
<reference evidence="1" key="1">
    <citation type="submission" date="2019-04" db="EMBL/GenBank/DDBJ databases">
        <title>Microbes associate with the intestines of laboratory mice.</title>
        <authorList>
            <person name="Navarre W."/>
            <person name="Wong E."/>
            <person name="Huang K."/>
            <person name="Tropini C."/>
            <person name="Ng K."/>
            <person name="Yu B."/>
        </authorList>
    </citation>
    <scope>NUCLEOTIDE SEQUENCE</scope>
    <source>
        <strain evidence="1">NM72_1-8</strain>
    </source>
</reference>
<gene>
    <name evidence="1" type="ORF">E5357_05055</name>
</gene>
<dbReference type="Proteomes" id="UP000307720">
    <property type="component" value="Unassembled WGS sequence"/>
</dbReference>
<protein>
    <submittedName>
        <fullName evidence="1">Uncharacterized protein</fullName>
    </submittedName>
</protein>
<accession>A0AC61R1D2</accession>
<keyword evidence="2" id="KW-1185">Reference proteome</keyword>
<dbReference type="EMBL" id="SRZB01000006">
    <property type="protein sequence ID" value="TGX99648.1"/>
    <property type="molecule type" value="Genomic_DNA"/>
</dbReference>